<dbReference type="InterPro" id="IPR023780">
    <property type="entry name" value="Chromo_domain"/>
</dbReference>
<proteinExistence type="predicted"/>
<evidence type="ECO:0000256" key="1">
    <source>
        <dbReference type="ARBA" id="ARBA00004123"/>
    </source>
</evidence>
<dbReference type="OrthoDB" id="5376140at2759"/>
<protein>
    <recommendedName>
        <fullName evidence="4">Chromo domain-containing protein</fullName>
    </recommendedName>
</protein>
<dbReference type="CDD" id="cd00024">
    <property type="entry name" value="CD_CSD"/>
    <property type="match status" value="2"/>
</dbReference>
<gene>
    <name evidence="5" type="primary">106081952</name>
</gene>
<dbReference type="KEGG" id="scac:106081952"/>
<dbReference type="PROSITE" id="PS00598">
    <property type="entry name" value="CHROMO_1"/>
    <property type="match status" value="1"/>
</dbReference>
<feature type="compositionally biased region" description="Basic and acidic residues" evidence="3">
    <location>
        <begin position="46"/>
        <end position="63"/>
    </location>
</feature>
<evidence type="ECO:0000256" key="3">
    <source>
        <dbReference type="SAM" id="MobiDB-lite"/>
    </source>
</evidence>
<dbReference type="STRING" id="35570.A0A1I8PX71"/>
<dbReference type="SUPFAM" id="SSF54160">
    <property type="entry name" value="Chromo domain-like"/>
    <property type="match status" value="2"/>
</dbReference>
<dbReference type="InterPro" id="IPR016197">
    <property type="entry name" value="Chromo-like_dom_sf"/>
</dbReference>
<dbReference type="InterPro" id="IPR000953">
    <property type="entry name" value="Chromo/chromo_shadow_dom"/>
</dbReference>
<name>A0A1I8PX71_STOCA</name>
<dbReference type="InterPro" id="IPR023779">
    <property type="entry name" value="Chromodomain_CS"/>
</dbReference>
<feature type="compositionally biased region" description="Acidic residues" evidence="3">
    <location>
        <begin position="170"/>
        <end position="182"/>
    </location>
</feature>
<accession>A0A1I8PX71</accession>
<feature type="compositionally biased region" description="Acidic residues" evidence="3">
    <location>
        <begin position="269"/>
        <end position="282"/>
    </location>
</feature>
<keyword evidence="6" id="KW-1185">Reference proteome</keyword>
<feature type="compositionally biased region" description="Acidic residues" evidence="3">
    <location>
        <begin position="64"/>
        <end position="76"/>
    </location>
</feature>
<dbReference type="AlphaFoldDB" id="A0A1I8PX71"/>
<feature type="compositionally biased region" description="Low complexity" evidence="3">
    <location>
        <begin position="150"/>
        <end position="159"/>
    </location>
</feature>
<dbReference type="Pfam" id="PF00385">
    <property type="entry name" value="Chromo"/>
    <property type="match status" value="2"/>
</dbReference>
<dbReference type="Gene3D" id="2.40.50.40">
    <property type="match status" value="2"/>
</dbReference>
<dbReference type="Proteomes" id="UP000095300">
    <property type="component" value="Unassembled WGS sequence"/>
</dbReference>
<dbReference type="GO" id="GO:0005634">
    <property type="term" value="C:nucleus"/>
    <property type="evidence" value="ECO:0007669"/>
    <property type="project" value="UniProtKB-SubCell"/>
</dbReference>
<reference evidence="5" key="1">
    <citation type="submission" date="2020-05" db="UniProtKB">
        <authorList>
            <consortium name="EnsemblMetazoa"/>
        </authorList>
    </citation>
    <scope>IDENTIFICATION</scope>
    <source>
        <strain evidence="5">USDA</strain>
    </source>
</reference>
<organism evidence="5 6">
    <name type="scientific">Stomoxys calcitrans</name>
    <name type="common">Stable fly</name>
    <name type="synonym">Conops calcitrans</name>
    <dbReference type="NCBI Taxonomy" id="35570"/>
    <lineage>
        <taxon>Eukaryota</taxon>
        <taxon>Metazoa</taxon>
        <taxon>Ecdysozoa</taxon>
        <taxon>Arthropoda</taxon>
        <taxon>Hexapoda</taxon>
        <taxon>Insecta</taxon>
        <taxon>Pterygota</taxon>
        <taxon>Neoptera</taxon>
        <taxon>Endopterygota</taxon>
        <taxon>Diptera</taxon>
        <taxon>Brachycera</taxon>
        <taxon>Muscomorpha</taxon>
        <taxon>Muscoidea</taxon>
        <taxon>Muscidae</taxon>
        <taxon>Stomoxys</taxon>
    </lineage>
</organism>
<dbReference type="VEuPathDB" id="VectorBase:SCAU011949"/>
<evidence type="ECO:0000259" key="4">
    <source>
        <dbReference type="PROSITE" id="PS50013"/>
    </source>
</evidence>
<sequence length="476" mass="53016">MVGKLHKKKISEYTENEEYKSDLEGGDDDMVDKEYHGSASESENGDVAKHDIGKSYDSAARDRDDDEETTLGEDDDLAHGLNNSYSHGDGDDAEVGGDDDLNDDYEDSAKKAKKRKTAGAKKSLDDIAYDDDALNGVSPKKKGRKTGSGKVVTKAATKAKATKPKKSAPVEEDDDGEDEEEYEVKDIVGHKIERGVSYFLIRWKGYTKADDTWEAEDTLNCPEIIDKYKKKQSAAAPKKGAASPAAKKAKKGSAAVAKGNKKAKSGKGEDDEEDEEEEEEWEVDKIIDYAEEKKGRVFRIRWKGFGPKHDTWEPEENLNCHDIIDKFMKRMKADENLSFKELREEPKKTKRLVNETAPRTNLHNPIGRKSKRGGNKKSSEERSPSPVSKYLPPPPPVKDAKTSTRLNGMKGNQGYSVTAAAAAENQPFSGENASFLHHVDWVLNKLPDMIVERMQAKIFAMLYEELGKHTPKRKGT</sequence>
<feature type="compositionally biased region" description="Low complexity" evidence="3">
    <location>
        <begin position="233"/>
        <end position="258"/>
    </location>
</feature>
<feature type="domain" description="Chromo" evidence="4">
    <location>
        <begin position="182"/>
        <end position="240"/>
    </location>
</feature>
<feature type="compositionally biased region" description="Acidic residues" evidence="3">
    <location>
        <begin position="91"/>
        <end position="106"/>
    </location>
</feature>
<dbReference type="PANTHER" id="PTHR22812">
    <property type="entry name" value="CHROMOBOX PROTEIN"/>
    <property type="match status" value="1"/>
</dbReference>
<dbReference type="SMART" id="SM00298">
    <property type="entry name" value="CHROMO"/>
    <property type="match status" value="2"/>
</dbReference>
<feature type="compositionally biased region" description="Basic residues" evidence="3">
    <location>
        <begin position="366"/>
        <end position="375"/>
    </location>
</feature>
<comment type="subcellular location">
    <subcellularLocation>
        <location evidence="1">Nucleus</location>
    </subcellularLocation>
</comment>
<feature type="region of interest" description="Disordered" evidence="3">
    <location>
        <begin position="339"/>
        <end position="412"/>
    </location>
</feature>
<dbReference type="PROSITE" id="PS50013">
    <property type="entry name" value="CHROMO_2"/>
    <property type="match status" value="2"/>
</dbReference>
<feature type="region of interest" description="Disordered" evidence="3">
    <location>
        <begin position="231"/>
        <end position="282"/>
    </location>
</feature>
<dbReference type="EnsemblMetazoa" id="SCAU011949-RA">
    <property type="protein sequence ID" value="SCAU011949-PA"/>
    <property type="gene ID" value="SCAU011949"/>
</dbReference>
<evidence type="ECO:0000313" key="5">
    <source>
        <dbReference type="EnsemblMetazoa" id="SCAU011949-PA"/>
    </source>
</evidence>
<feature type="region of interest" description="Disordered" evidence="3">
    <location>
        <begin position="1"/>
        <end position="182"/>
    </location>
</feature>
<evidence type="ECO:0000256" key="2">
    <source>
        <dbReference type="ARBA" id="ARBA00023242"/>
    </source>
</evidence>
<dbReference type="InterPro" id="IPR051219">
    <property type="entry name" value="Heterochromatin_chromo-domain"/>
</dbReference>
<evidence type="ECO:0000313" key="6">
    <source>
        <dbReference type="Proteomes" id="UP000095300"/>
    </source>
</evidence>
<feature type="domain" description="Chromo" evidence="4">
    <location>
        <begin position="281"/>
        <end position="339"/>
    </location>
</feature>
<keyword evidence="2" id="KW-0539">Nucleus</keyword>
<dbReference type="GO" id="GO:0005694">
    <property type="term" value="C:chromosome"/>
    <property type="evidence" value="ECO:0007669"/>
    <property type="project" value="UniProtKB-ARBA"/>
</dbReference>